<dbReference type="PANTHER" id="PTHR47816:SF5">
    <property type="entry name" value="RIBOSOMAL RNA LARGE SUBUNIT METHYLTRANSFERASE G"/>
    <property type="match status" value="1"/>
</dbReference>
<dbReference type="SUPFAM" id="SSF53335">
    <property type="entry name" value="S-adenosyl-L-methionine-dependent methyltransferases"/>
    <property type="match status" value="1"/>
</dbReference>
<evidence type="ECO:0000259" key="5">
    <source>
        <dbReference type="Pfam" id="PF05175"/>
    </source>
</evidence>
<dbReference type="GO" id="GO:0008170">
    <property type="term" value="F:N-methyltransferase activity"/>
    <property type="evidence" value="ECO:0007669"/>
    <property type="project" value="UniProtKB-ARBA"/>
</dbReference>
<evidence type="ECO:0000256" key="4">
    <source>
        <dbReference type="ARBA" id="ARBA00022679"/>
    </source>
</evidence>
<dbReference type="Pfam" id="PF26049">
    <property type="entry name" value="RLMG_N"/>
    <property type="match status" value="1"/>
</dbReference>
<keyword evidence="8" id="KW-1185">Reference proteome</keyword>
<dbReference type="GO" id="GO:0003676">
    <property type="term" value="F:nucleic acid binding"/>
    <property type="evidence" value="ECO:0007669"/>
    <property type="project" value="InterPro"/>
</dbReference>
<evidence type="ECO:0000313" key="8">
    <source>
        <dbReference type="Proteomes" id="UP000183263"/>
    </source>
</evidence>
<evidence type="ECO:0000259" key="6">
    <source>
        <dbReference type="Pfam" id="PF26049"/>
    </source>
</evidence>
<evidence type="ECO:0000313" key="7">
    <source>
        <dbReference type="EMBL" id="SDH11485.1"/>
    </source>
</evidence>
<dbReference type="CDD" id="cd02440">
    <property type="entry name" value="AdoMet_MTases"/>
    <property type="match status" value="1"/>
</dbReference>
<dbReference type="PROSITE" id="PS00092">
    <property type="entry name" value="N6_MTASE"/>
    <property type="match status" value="1"/>
</dbReference>
<dbReference type="InterPro" id="IPR007848">
    <property type="entry name" value="Small_mtfrase_dom"/>
</dbReference>
<sequence length="384" mass="40014">MDRADGPGALDALFGTLRRRPDVEAPNLFAVDAADRLILDEADDALSAAPAGSVVVIGDHYGALTLGAAVRHGATGIRVHQDPLTGELALAANARDTLRDGCYRTLPLGTTLVEGARVVLLQVPRSLAELAEGAETIARAADPEVVVYAGGRDKHMTLAMNDVLGRSFEHVRPSRGRQKARVLVASGPVPGPATYPVTEYVADIDLTVVAHGAVFAGATLDIGTRFLLEHLPAPSPQVRTAVDLGCGSGILAVSLARRHPELVVTATDQSAAAVASAAATAAANGVADRVRTLRDDAMSTLPDASVDLVVCNPPFHVGAAVHTGGARKMFEAAGRVLRPGGELWTVFNTHLGYRSALERLVGPTRHVARGPKFTVARSIVPIPD</sequence>
<name>A0A1G7ZS15_9NOCA</name>
<evidence type="ECO:0000256" key="1">
    <source>
        <dbReference type="ARBA" id="ARBA00022490"/>
    </source>
</evidence>
<dbReference type="Pfam" id="PF05175">
    <property type="entry name" value="MTS"/>
    <property type="match status" value="1"/>
</dbReference>
<dbReference type="GO" id="GO:0008757">
    <property type="term" value="F:S-adenosylmethionine-dependent methyltransferase activity"/>
    <property type="evidence" value="ECO:0007669"/>
    <property type="project" value="InterPro"/>
</dbReference>
<evidence type="ECO:0000256" key="3">
    <source>
        <dbReference type="ARBA" id="ARBA00022603"/>
    </source>
</evidence>
<keyword evidence="4 7" id="KW-0808">Transferase</keyword>
<evidence type="ECO:0000256" key="2">
    <source>
        <dbReference type="ARBA" id="ARBA00022552"/>
    </source>
</evidence>
<dbReference type="PANTHER" id="PTHR47816">
    <property type="entry name" value="RIBOSOMAL RNA SMALL SUBUNIT METHYLTRANSFERASE C"/>
    <property type="match status" value="1"/>
</dbReference>
<dbReference type="OrthoDB" id="29650at2"/>
<gene>
    <name evidence="7" type="ORF">SAMN05444695_101201</name>
</gene>
<protein>
    <submittedName>
        <fullName evidence="7">16S rRNA (Guanine1207-N2)-methyltransferase</fullName>
    </submittedName>
</protein>
<keyword evidence="1" id="KW-0963">Cytoplasm</keyword>
<dbReference type="Proteomes" id="UP000183263">
    <property type="component" value="Unassembled WGS sequence"/>
</dbReference>
<keyword evidence="2" id="KW-0698">rRNA processing</keyword>
<organism evidence="7 8">
    <name type="scientific">Rhodococcus triatomae</name>
    <dbReference type="NCBI Taxonomy" id="300028"/>
    <lineage>
        <taxon>Bacteria</taxon>
        <taxon>Bacillati</taxon>
        <taxon>Actinomycetota</taxon>
        <taxon>Actinomycetes</taxon>
        <taxon>Mycobacteriales</taxon>
        <taxon>Nocardiaceae</taxon>
        <taxon>Rhodococcus</taxon>
    </lineage>
</organism>
<reference evidence="7 8" key="1">
    <citation type="submission" date="2016-10" db="EMBL/GenBank/DDBJ databases">
        <authorList>
            <person name="de Groot N.N."/>
        </authorList>
    </citation>
    <scope>NUCLEOTIDE SEQUENCE [LARGE SCALE GENOMIC DNA]</scope>
    <source>
        <strain evidence="7 8">DSM 44892</strain>
    </source>
</reference>
<dbReference type="EMBL" id="FNDN01000001">
    <property type="protein sequence ID" value="SDH11485.1"/>
    <property type="molecule type" value="Genomic_DNA"/>
</dbReference>
<dbReference type="InterPro" id="IPR058679">
    <property type="entry name" value="RlmG_N"/>
</dbReference>
<dbReference type="InterPro" id="IPR029063">
    <property type="entry name" value="SAM-dependent_MTases_sf"/>
</dbReference>
<dbReference type="InterPro" id="IPR046977">
    <property type="entry name" value="RsmC/RlmG"/>
</dbReference>
<feature type="domain" description="RlmG N-terminal" evidence="6">
    <location>
        <begin position="16"/>
        <end position="185"/>
    </location>
</feature>
<dbReference type="RefSeq" id="WP_072737922.1">
    <property type="nucleotide sequence ID" value="NZ_CP048813.1"/>
</dbReference>
<dbReference type="GO" id="GO:0032259">
    <property type="term" value="P:methylation"/>
    <property type="evidence" value="ECO:0007669"/>
    <property type="project" value="UniProtKB-KW"/>
</dbReference>
<dbReference type="GO" id="GO:0006364">
    <property type="term" value="P:rRNA processing"/>
    <property type="evidence" value="ECO:0007669"/>
    <property type="project" value="UniProtKB-KW"/>
</dbReference>
<accession>A0A1G7ZS15</accession>
<feature type="domain" description="Methyltransferase small" evidence="5">
    <location>
        <begin position="206"/>
        <end position="376"/>
    </location>
</feature>
<dbReference type="InterPro" id="IPR002052">
    <property type="entry name" value="DNA_methylase_N6_adenine_CS"/>
</dbReference>
<keyword evidence="3 7" id="KW-0489">Methyltransferase</keyword>
<proteinExistence type="predicted"/>
<dbReference type="AlphaFoldDB" id="A0A1G7ZS15"/>
<dbReference type="Gene3D" id="3.40.50.150">
    <property type="entry name" value="Vaccinia Virus protein VP39"/>
    <property type="match status" value="2"/>
</dbReference>